<dbReference type="EMBL" id="BARW01021946">
    <property type="protein sequence ID" value="GAI93821.1"/>
    <property type="molecule type" value="Genomic_DNA"/>
</dbReference>
<feature type="non-terminal residue" evidence="1">
    <location>
        <position position="1"/>
    </location>
</feature>
<comment type="caution">
    <text evidence="1">The sequence shown here is derived from an EMBL/GenBank/DDBJ whole genome shotgun (WGS) entry which is preliminary data.</text>
</comment>
<evidence type="ECO:0000313" key="1">
    <source>
        <dbReference type="EMBL" id="GAI93821.1"/>
    </source>
</evidence>
<protein>
    <recommendedName>
        <fullName evidence="2">HTH marR-type domain-containing protein</fullName>
    </recommendedName>
</protein>
<organism evidence="1">
    <name type="scientific">marine sediment metagenome</name>
    <dbReference type="NCBI Taxonomy" id="412755"/>
    <lineage>
        <taxon>unclassified sequences</taxon>
        <taxon>metagenomes</taxon>
        <taxon>ecological metagenomes</taxon>
    </lineage>
</organism>
<accession>X1TR23</accession>
<sequence length="41" mass="4831">QTLEILKLVVFEKKGRIKIIQLTKKGREIAEAIENIQRLIR</sequence>
<dbReference type="AlphaFoldDB" id="X1TR23"/>
<dbReference type="InterPro" id="IPR036390">
    <property type="entry name" value="WH_DNA-bd_sf"/>
</dbReference>
<dbReference type="SUPFAM" id="SSF46785">
    <property type="entry name" value="Winged helix' DNA-binding domain"/>
    <property type="match status" value="1"/>
</dbReference>
<reference evidence="1" key="1">
    <citation type="journal article" date="2014" name="Front. Microbiol.">
        <title>High frequency of phylogenetically diverse reductive dehalogenase-homologous genes in deep subseafloor sedimentary metagenomes.</title>
        <authorList>
            <person name="Kawai M."/>
            <person name="Futagami T."/>
            <person name="Toyoda A."/>
            <person name="Takaki Y."/>
            <person name="Nishi S."/>
            <person name="Hori S."/>
            <person name="Arai W."/>
            <person name="Tsubouchi T."/>
            <person name="Morono Y."/>
            <person name="Uchiyama I."/>
            <person name="Ito T."/>
            <person name="Fujiyama A."/>
            <person name="Inagaki F."/>
            <person name="Takami H."/>
        </authorList>
    </citation>
    <scope>NUCLEOTIDE SEQUENCE</scope>
    <source>
        <strain evidence="1">Expedition CK06-06</strain>
    </source>
</reference>
<dbReference type="InterPro" id="IPR036388">
    <property type="entry name" value="WH-like_DNA-bd_sf"/>
</dbReference>
<proteinExistence type="predicted"/>
<gene>
    <name evidence="1" type="ORF">S12H4_36765</name>
</gene>
<name>X1TR23_9ZZZZ</name>
<evidence type="ECO:0008006" key="2">
    <source>
        <dbReference type="Google" id="ProtNLM"/>
    </source>
</evidence>
<dbReference type="Gene3D" id="1.10.10.10">
    <property type="entry name" value="Winged helix-like DNA-binding domain superfamily/Winged helix DNA-binding domain"/>
    <property type="match status" value="1"/>
</dbReference>